<dbReference type="EMBL" id="CAKOAT010193821">
    <property type="protein sequence ID" value="CAH8354519.1"/>
    <property type="molecule type" value="Genomic_DNA"/>
</dbReference>
<dbReference type="InterPro" id="IPR011009">
    <property type="entry name" value="Kinase-like_dom_sf"/>
</dbReference>
<feature type="region of interest" description="Disordered" evidence="1">
    <location>
        <begin position="296"/>
        <end position="326"/>
    </location>
</feature>
<proteinExistence type="predicted"/>
<keyword evidence="4" id="KW-1185">Reference proteome</keyword>
<evidence type="ECO:0000256" key="1">
    <source>
        <dbReference type="SAM" id="MobiDB-lite"/>
    </source>
</evidence>
<evidence type="ECO:0000313" key="4">
    <source>
        <dbReference type="Proteomes" id="UP001642260"/>
    </source>
</evidence>
<evidence type="ECO:0000259" key="2">
    <source>
        <dbReference type="PROSITE" id="PS50011"/>
    </source>
</evidence>
<reference evidence="3 4" key="1">
    <citation type="submission" date="2022-03" db="EMBL/GenBank/DDBJ databases">
        <authorList>
            <person name="Macdonald S."/>
            <person name="Ahmed S."/>
            <person name="Newling K."/>
        </authorList>
    </citation>
    <scope>NUCLEOTIDE SEQUENCE [LARGE SCALE GENOMIC DNA]</scope>
</reference>
<dbReference type="SMART" id="SM00220">
    <property type="entry name" value="S_TKc"/>
    <property type="match status" value="1"/>
</dbReference>
<name>A0ABC8KAE0_ERUVS</name>
<dbReference type="PANTHER" id="PTHR48011">
    <property type="entry name" value="CCR4-NOT TRANSCRIPTIONAL COMPLEX SUBUNIT CAF120-RELATED"/>
    <property type="match status" value="1"/>
</dbReference>
<evidence type="ECO:0000313" key="3">
    <source>
        <dbReference type="EMBL" id="CAH8354519.1"/>
    </source>
</evidence>
<dbReference type="AlphaFoldDB" id="A0ABC8KAE0"/>
<sequence length="353" mass="40091">MDIRYEEPLYVDELSLQTVRVLGQGAFGSVTLKAHPGYGLYAKKTSSIRLKENLKKELRIMLNFRNHPRIVQASSEHLHLGMFLKDCYIYMEYASLGSLEEVISSFRGKPLPEHVIGRTTRMILQGLEALHLDGYVHCDLKPDNILLFPSTSFGEPWDAKLADFGLSKEPNTYSVLKSAGTNMYMPPEVSEDPEGLIGQALDIWSLGCVVFEMFGGKAMEMATGVTYVWQLEQEISPVAIDFLRQCHAWHPWNRASATELLNHPFIMQRVSGRILQPISSPPEKRQYLERPLFASRARGPLPTPIGPRRRQKEAQGSVVEDQSAVENNDEASEEWFMYELCNSCYVKHRYGYG</sequence>
<gene>
    <name evidence="3" type="ORF">ERUC_LOCUS20274</name>
</gene>
<accession>A0ABC8KAE0</accession>
<protein>
    <recommendedName>
        <fullName evidence="2">Protein kinase domain-containing protein</fullName>
    </recommendedName>
</protein>
<feature type="domain" description="Protein kinase" evidence="2">
    <location>
        <begin position="16"/>
        <end position="266"/>
    </location>
</feature>
<dbReference type="InterPro" id="IPR052751">
    <property type="entry name" value="Plant_MAPKKK"/>
</dbReference>
<dbReference type="SUPFAM" id="SSF56112">
    <property type="entry name" value="Protein kinase-like (PK-like)"/>
    <property type="match status" value="1"/>
</dbReference>
<dbReference type="Pfam" id="PF00069">
    <property type="entry name" value="Pkinase"/>
    <property type="match status" value="1"/>
</dbReference>
<dbReference type="InterPro" id="IPR008271">
    <property type="entry name" value="Ser/Thr_kinase_AS"/>
</dbReference>
<comment type="caution">
    <text evidence="3">The sequence shown here is derived from an EMBL/GenBank/DDBJ whole genome shotgun (WGS) entry which is preliminary data.</text>
</comment>
<dbReference type="PROSITE" id="PS00108">
    <property type="entry name" value="PROTEIN_KINASE_ST"/>
    <property type="match status" value="1"/>
</dbReference>
<dbReference type="PROSITE" id="PS50011">
    <property type="entry name" value="PROTEIN_KINASE_DOM"/>
    <property type="match status" value="1"/>
</dbReference>
<dbReference type="Proteomes" id="UP001642260">
    <property type="component" value="Unassembled WGS sequence"/>
</dbReference>
<dbReference type="Gene3D" id="1.10.510.10">
    <property type="entry name" value="Transferase(Phosphotransferase) domain 1"/>
    <property type="match status" value="1"/>
</dbReference>
<organism evidence="3 4">
    <name type="scientific">Eruca vesicaria subsp. sativa</name>
    <name type="common">Garden rocket</name>
    <name type="synonym">Eruca sativa</name>
    <dbReference type="NCBI Taxonomy" id="29727"/>
    <lineage>
        <taxon>Eukaryota</taxon>
        <taxon>Viridiplantae</taxon>
        <taxon>Streptophyta</taxon>
        <taxon>Embryophyta</taxon>
        <taxon>Tracheophyta</taxon>
        <taxon>Spermatophyta</taxon>
        <taxon>Magnoliopsida</taxon>
        <taxon>eudicotyledons</taxon>
        <taxon>Gunneridae</taxon>
        <taxon>Pentapetalae</taxon>
        <taxon>rosids</taxon>
        <taxon>malvids</taxon>
        <taxon>Brassicales</taxon>
        <taxon>Brassicaceae</taxon>
        <taxon>Brassiceae</taxon>
        <taxon>Eruca</taxon>
    </lineage>
</organism>
<dbReference type="PANTHER" id="PTHR48011:SF52">
    <property type="entry name" value="PROTEIN KINASE FAMILY PROTEIN-RELATED"/>
    <property type="match status" value="1"/>
</dbReference>
<dbReference type="InterPro" id="IPR000719">
    <property type="entry name" value="Prot_kinase_dom"/>
</dbReference>